<evidence type="ECO:0000256" key="1">
    <source>
        <dbReference type="SAM" id="MobiDB-lite"/>
    </source>
</evidence>
<dbReference type="Proteomes" id="UP000275078">
    <property type="component" value="Unassembled WGS sequence"/>
</dbReference>
<name>A0A3N4ILC1_ASCIM</name>
<dbReference type="EMBL" id="ML119656">
    <property type="protein sequence ID" value="RPA84981.1"/>
    <property type="molecule type" value="Genomic_DNA"/>
</dbReference>
<sequence>MTGQSKINTLPPEIRLQILLNFDSYDTFCLAISSFPRTTFYEIFYTYQKTFLKRLWNTEMGGPDNAGSRSVLVHALQLACMPVYGIDNTMAKWLDSSIPNCDETIKAERRREVEQSICRFYQEARSMRWDNEFSTQQEWDFWRRRVMELQRQVEPDLVQLEPTTGDPSSKASHSSLDARKLKHLDPSSSRSPILSRRTIDFLLNRHREASDILDQFVADVLPAVTKERVEIYSLPLPDSPAFRLARARILAQYPRLKPRALSSYPISSAERNRILLAIYGLYYAADLVRLSQIQVGKDSHDVVNREDYNEQRVLWFAYDNVWQLEGISTMYEYLRSKLRAPITQLGAQLWPTERHYREHHKWHDTDSCLDPRYNWATDEKFMDKVFGYLVTDNGISTLWRQYGTTGSFDTATAVEYAEVGTKRIRLCRAVVTAGTRPTTHALPSTSGFRRLLEIAKDSPFIEQYGALGALLTPRVPSAVPNERTWLLKTNAFRDEQSIRSRAELIWRHSFRKCGDNALEMYCYRWYIRAKERYSPLRRIADAGWKGFAYGQAALQTCPLTSDWRIGMRFLGWYISSLCDELEKLYSDGLRCDLAIWDNERLKGWGFLMPRVDIVD</sequence>
<evidence type="ECO:0000313" key="2">
    <source>
        <dbReference type="EMBL" id="RPA84981.1"/>
    </source>
</evidence>
<keyword evidence="3" id="KW-1185">Reference proteome</keyword>
<proteinExistence type="predicted"/>
<gene>
    <name evidence="2" type="ORF">BJ508DRAFT_323169</name>
</gene>
<feature type="compositionally biased region" description="Polar residues" evidence="1">
    <location>
        <begin position="161"/>
        <end position="175"/>
    </location>
</feature>
<accession>A0A3N4ILC1</accession>
<feature type="region of interest" description="Disordered" evidence="1">
    <location>
        <begin position="156"/>
        <end position="191"/>
    </location>
</feature>
<organism evidence="2 3">
    <name type="scientific">Ascobolus immersus RN42</name>
    <dbReference type="NCBI Taxonomy" id="1160509"/>
    <lineage>
        <taxon>Eukaryota</taxon>
        <taxon>Fungi</taxon>
        <taxon>Dikarya</taxon>
        <taxon>Ascomycota</taxon>
        <taxon>Pezizomycotina</taxon>
        <taxon>Pezizomycetes</taxon>
        <taxon>Pezizales</taxon>
        <taxon>Ascobolaceae</taxon>
        <taxon>Ascobolus</taxon>
    </lineage>
</organism>
<evidence type="ECO:0000313" key="3">
    <source>
        <dbReference type="Proteomes" id="UP000275078"/>
    </source>
</evidence>
<feature type="compositionally biased region" description="Basic and acidic residues" evidence="1">
    <location>
        <begin position="176"/>
        <end position="185"/>
    </location>
</feature>
<protein>
    <submittedName>
        <fullName evidence="2">Uncharacterized protein</fullName>
    </submittedName>
</protein>
<reference evidence="2 3" key="1">
    <citation type="journal article" date="2018" name="Nat. Ecol. Evol.">
        <title>Pezizomycetes genomes reveal the molecular basis of ectomycorrhizal truffle lifestyle.</title>
        <authorList>
            <person name="Murat C."/>
            <person name="Payen T."/>
            <person name="Noel B."/>
            <person name="Kuo A."/>
            <person name="Morin E."/>
            <person name="Chen J."/>
            <person name="Kohler A."/>
            <person name="Krizsan K."/>
            <person name="Balestrini R."/>
            <person name="Da Silva C."/>
            <person name="Montanini B."/>
            <person name="Hainaut M."/>
            <person name="Levati E."/>
            <person name="Barry K.W."/>
            <person name="Belfiori B."/>
            <person name="Cichocki N."/>
            <person name="Clum A."/>
            <person name="Dockter R.B."/>
            <person name="Fauchery L."/>
            <person name="Guy J."/>
            <person name="Iotti M."/>
            <person name="Le Tacon F."/>
            <person name="Lindquist E.A."/>
            <person name="Lipzen A."/>
            <person name="Malagnac F."/>
            <person name="Mello A."/>
            <person name="Molinier V."/>
            <person name="Miyauchi S."/>
            <person name="Poulain J."/>
            <person name="Riccioni C."/>
            <person name="Rubini A."/>
            <person name="Sitrit Y."/>
            <person name="Splivallo R."/>
            <person name="Traeger S."/>
            <person name="Wang M."/>
            <person name="Zifcakova L."/>
            <person name="Wipf D."/>
            <person name="Zambonelli A."/>
            <person name="Paolocci F."/>
            <person name="Nowrousian M."/>
            <person name="Ottonello S."/>
            <person name="Baldrian P."/>
            <person name="Spatafora J.W."/>
            <person name="Henrissat B."/>
            <person name="Nagy L.G."/>
            <person name="Aury J.M."/>
            <person name="Wincker P."/>
            <person name="Grigoriev I.V."/>
            <person name="Bonfante P."/>
            <person name="Martin F.M."/>
        </authorList>
    </citation>
    <scope>NUCLEOTIDE SEQUENCE [LARGE SCALE GENOMIC DNA]</scope>
    <source>
        <strain evidence="2 3">RN42</strain>
    </source>
</reference>
<dbReference type="AlphaFoldDB" id="A0A3N4ILC1"/>